<keyword evidence="9 10" id="KW-0998">Cell outer membrane</keyword>
<dbReference type="InterPro" id="IPR036942">
    <property type="entry name" value="Beta-barrel_TonB_sf"/>
</dbReference>
<feature type="domain" description="TonB-dependent receptor plug" evidence="13">
    <location>
        <begin position="75"/>
        <end position="185"/>
    </location>
</feature>
<dbReference type="InterPro" id="IPR037066">
    <property type="entry name" value="Plug_dom_sf"/>
</dbReference>
<sequence length="982" mass="110022">LIFGVWCLVVVAVAHMVPVPRPATGEFFNGLLGLATWGFWFFAGAVCATPDVPTEADFFGEVPTVLTVSRLAQPLQDTPGAVTVLDREWIRRSGARTLAELLRLVPGYLVSGYNGANPVAAYHAPVDELGTRNLVLIDGRSVYSSTYLGGTLHGMYVLSLEEIERIEVLRGSNSAAFGANALFGVINVITRHPQDTMGGTVSLTAGEYGIRDVYVRHGWGDAQASHRLSVAQRHDHGYRFVNDDTRLNTVKWRSDWRLSAEHDLMLAAGYADSRTGDGVPADFDNPERDVQRRSAYLLARWVFQPSIDESWQGTFSWSEERATDRFIYQRPGLQGVVIDFGNQERRLHAEIQHQFRAGQHWRWVWGVGLNEDSALSPPLFFRDSRLAQRDWRLFVNAEWALAPDWVLNAGLFTGRHSHTGSYATPRFMINHHITPDHTVRFGLASAQRAPTLFEQFADVRYFRPDGSFLTRTFVSSGQVRPERLVSREISYLGRFPALNLVWDARLYDERFDREIDSFSLGGLQRDFINGQGFRTQGLEYQLRWQPMAGTHLLWNHNLNRFRWDDPAKVGQRTPPRQFWTLGWMQELPHDWSLALWAYGRDEMAWRRANSALDADYRIDLRIARALRWGTTRAEWSLTVQSLNGDRQEFLSSRPSTFPRRAFTPCMWSSEVPRLSRRRWLAWPLAGGLLLGGPAVGWGQPARVRVWAAERTGATGEVLEHLGRLWDGGQPWEVSTDSPTPLPAGEVRLHLTLGVRPLAELAVQVQRQPTAWSVPVLAALLPEAAYVAVGRSLPVGSSAIWLDQPPERFLALIQRVMPRRRRVGVLLGPASAPLEPALDRAAAERQLVLVKARVQEEAANLFPLLRNVLSESEVLLALPDPMIYNAATLQNILIATYRQRIPMVSYAESHVRAGATFSLHTTPLQVARQVAAAVQGWWAQGQLPAPARAASGAVAVNDQVARSLGLDVPDVEALQRALAGEIR</sequence>
<protein>
    <submittedName>
        <fullName evidence="14">Outer membrane receptor for ferrienterochelin and colicin</fullName>
    </submittedName>
</protein>
<evidence type="ECO:0000256" key="9">
    <source>
        <dbReference type="ARBA" id="ARBA00023237"/>
    </source>
</evidence>
<dbReference type="Pfam" id="PF00593">
    <property type="entry name" value="TonB_dep_Rec_b-barrel"/>
    <property type="match status" value="1"/>
</dbReference>
<dbReference type="PROSITE" id="PS52016">
    <property type="entry name" value="TONB_DEPENDENT_REC_3"/>
    <property type="match status" value="1"/>
</dbReference>
<feature type="non-terminal residue" evidence="14">
    <location>
        <position position="1"/>
    </location>
</feature>
<dbReference type="Pfam" id="PF07715">
    <property type="entry name" value="Plug"/>
    <property type="match status" value="1"/>
</dbReference>
<evidence type="ECO:0000256" key="2">
    <source>
        <dbReference type="ARBA" id="ARBA00009810"/>
    </source>
</evidence>
<dbReference type="PANTHER" id="PTHR30069:SF27">
    <property type="entry name" value="BLL4766 PROTEIN"/>
    <property type="match status" value="1"/>
</dbReference>
<dbReference type="AlphaFoldDB" id="A0A4R6UE02"/>
<comment type="subcellular location">
    <subcellularLocation>
        <location evidence="1 10">Cell outer membrane</location>
        <topology evidence="1 10">Multi-pass membrane protein</topology>
    </subcellularLocation>
</comment>
<evidence type="ECO:0000256" key="5">
    <source>
        <dbReference type="ARBA" id="ARBA00022692"/>
    </source>
</evidence>
<dbReference type="EMBL" id="SNYL01000012">
    <property type="protein sequence ID" value="TDQ41324.1"/>
    <property type="molecule type" value="Genomic_DNA"/>
</dbReference>
<keyword evidence="5 10" id="KW-0812">Transmembrane</keyword>
<proteinExistence type="inferred from homology"/>
<evidence type="ECO:0000256" key="3">
    <source>
        <dbReference type="ARBA" id="ARBA00022448"/>
    </source>
</evidence>
<keyword evidence="15" id="KW-1185">Reference proteome</keyword>
<keyword evidence="6 11" id="KW-0798">TonB box</keyword>
<evidence type="ECO:0000256" key="1">
    <source>
        <dbReference type="ARBA" id="ARBA00004571"/>
    </source>
</evidence>
<dbReference type="Gene3D" id="3.40.50.2300">
    <property type="match status" value="1"/>
</dbReference>
<dbReference type="GO" id="GO:0015344">
    <property type="term" value="F:siderophore uptake transmembrane transporter activity"/>
    <property type="evidence" value="ECO:0007669"/>
    <property type="project" value="TreeGrafter"/>
</dbReference>
<organism evidence="14 15">
    <name type="scientific">Tepidicella xavieri</name>
    <dbReference type="NCBI Taxonomy" id="360241"/>
    <lineage>
        <taxon>Bacteria</taxon>
        <taxon>Pseudomonadati</taxon>
        <taxon>Pseudomonadota</taxon>
        <taxon>Betaproteobacteria</taxon>
        <taxon>Burkholderiales</taxon>
        <taxon>Tepidicella</taxon>
    </lineage>
</organism>
<dbReference type="SUPFAM" id="SSF56935">
    <property type="entry name" value="Porins"/>
    <property type="match status" value="1"/>
</dbReference>
<dbReference type="InterPro" id="IPR012910">
    <property type="entry name" value="Plug_dom"/>
</dbReference>
<comment type="similarity">
    <text evidence="2 10 11">Belongs to the TonB-dependent receptor family.</text>
</comment>
<gene>
    <name evidence="14" type="ORF">DFR43_1121</name>
</gene>
<feature type="domain" description="TonB-dependent receptor-like beta-barrel" evidence="12">
    <location>
        <begin position="235"/>
        <end position="637"/>
    </location>
</feature>
<evidence type="ECO:0000256" key="7">
    <source>
        <dbReference type="ARBA" id="ARBA00023136"/>
    </source>
</evidence>
<dbReference type="Gene3D" id="2.170.130.10">
    <property type="entry name" value="TonB-dependent receptor, plug domain"/>
    <property type="match status" value="1"/>
</dbReference>
<name>A0A4R6UE02_9BURK</name>
<dbReference type="Proteomes" id="UP000295510">
    <property type="component" value="Unassembled WGS sequence"/>
</dbReference>
<dbReference type="InterPro" id="IPR039426">
    <property type="entry name" value="TonB-dep_rcpt-like"/>
</dbReference>
<dbReference type="InterPro" id="IPR000531">
    <property type="entry name" value="Beta-barrel_TonB"/>
</dbReference>
<accession>A0A4R6UE02</accession>
<reference evidence="14 15" key="1">
    <citation type="submission" date="2019-03" db="EMBL/GenBank/DDBJ databases">
        <title>Genomic Encyclopedia of Type Strains, Phase IV (KMG-IV): sequencing the most valuable type-strain genomes for metagenomic binning, comparative biology and taxonomic classification.</title>
        <authorList>
            <person name="Goeker M."/>
        </authorList>
    </citation>
    <scope>NUCLEOTIDE SEQUENCE [LARGE SCALE GENOMIC DNA]</scope>
    <source>
        <strain evidence="14 15">DSM 19605</strain>
    </source>
</reference>
<dbReference type="GO" id="GO:0044718">
    <property type="term" value="P:siderophore transmembrane transport"/>
    <property type="evidence" value="ECO:0007669"/>
    <property type="project" value="TreeGrafter"/>
</dbReference>
<evidence type="ECO:0000256" key="8">
    <source>
        <dbReference type="ARBA" id="ARBA00023170"/>
    </source>
</evidence>
<evidence type="ECO:0000256" key="6">
    <source>
        <dbReference type="ARBA" id="ARBA00023077"/>
    </source>
</evidence>
<evidence type="ECO:0000313" key="14">
    <source>
        <dbReference type="EMBL" id="TDQ41324.1"/>
    </source>
</evidence>
<dbReference type="GO" id="GO:0009279">
    <property type="term" value="C:cell outer membrane"/>
    <property type="evidence" value="ECO:0007669"/>
    <property type="project" value="UniProtKB-SubCell"/>
</dbReference>
<evidence type="ECO:0000256" key="4">
    <source>
        <dbReference type="ARBA" id="ARBA00022452"/>
    </source>
</evidence>
<keyword evidence="4 10" id="KW-1134">Transmembrane beta strand</keyword>
<keyword evidence="3 10" id="KW-0813">Transport</keyword>
<dbReference type="OrthoDB" id="183532at2"/>
<evidence type="ECO:0000313" key="15">
    <source>
        <dbReference type="Proteomes" id="UP000295510"/>
    </source>
</evidence>
<evidence type="ECO:0000259" key="13">
    <source>
        <dbReference type="Pfam" id="PF07715"/>
    </source>
</evidence>
<evidence type="ECO:0000256" key="11">
    <source>
        <dbReference type="RuleBase" id="RU003357"/>
    </source>
</evidence>
<dbReference type="Gene3D" id="2.40.170.20">
    <property type="entry name" value="TonB-dependent receptor, beta-barrel domain"/>
    <property type="match status" value="1"/>
</dbReference>
<dbReference type="PANTHER" id="PTHR30069">
    <property type="entry name" value="TONB-DEPENDENT OUTER MEMBRANE RECEPTOR"/>
    <property type="match status" value="1"/>
</dbReference>
<evidence type="ECO:0000256" key="10">
    <source>
        <dbReference type="PROSITE-ProRule" id="PRU01360"/>
    </source>
</evidence>
<keyword evidence="8 14" id="KW-0675">Receptor</keyword>
<evidence type="ECO:0000259" key="12">
    <source>
        <dbReference type="Pfam" id="PF00593"/>
    </source>
</evidence>
<comment type="caution">
    <text evidence="14">The sequence shown here is derived from an EMBL/GenBank/DDBJ whole genome shotgun (WGS) entry which is preliminary data.</text>
</comment>
<keyword evidence="7 10" id="KW-0472">Membrane</keyword>